<dbReference type="GeneID" id="98050280"/>
<dbReference type="PANTHER" id="PTHR16305">
    <property type="entry name" value="TESTICULAR SOLUBLE ADENYLYL CYCLASE"/>
    <property type="match status" value="1"/>
</dbReference>
<dbReference type="InterPro" id="IPR036388">
    <property type="entry name" value="WH-like_DNA-bd_sf"/>
</dbReference>
<reference evidence="5 6" key="1">
    <citation type="submission" date="2020-07" db="EMBL/GenBank/DDBJ databases">
        <title>Sequencing the genomes of 1000 actinobacteria strains.</title>
        <authorList>
            <person name="Klenk H.-P."/>
        </authorList>
    </citation>
    <scope>NUCLEOTIDE SEQUENCE [LARGE SCALE GENOMIC DNA]</scope>
    <source>
        <strain evidence="5 6">DSM 44749</strain>
    </source>
</reference>
<dbReference type="InterPro" id="IPR027417">
    <property type="entry name" value="P-loop_NTPase"/>
</dbReference>
<evidence type="ECO:0000256" key="3">
    <source>
        <dbReference type="SAM" id="MobiDB-lite"/>
    </source>
</evidence>
<protein>
    <submittedName>
        <fullName evidence="5">DNA-binding CsgD family transcriptional regulator</fullName>
    </submittedName>
</protein>
<dbReference type="PANTHER" id="PTHR16305:SF35">
    <property type="entry name" value="TRANSCRIPTIONAL ACTIVATOR DOMAIN"/>
    <property type="match status" value="1"/>
</dbReference>
<dbReference type="RefSeq" id="WP_179760044.1">
    <property type="nucleotide sequence ID" value="NZ_BAAAJZ010000011.1"/>
</dbReference>
<dbReference type="SUPFAM" id="SSF46894">
    <property type="entry name" value="C-terminal effector domain of the bipartite response regulators"/>
    <property type="match status" value="1"/>
</dbReference>
<dbReference type="GO" id="GO:0004016">
    <property type="term" value="F:adenylate cyclase activity"/>
    <property type="evidence" value="ECO:0007669"/>
    <property type="project" value="TreeGrafter"/>
</dbReference>
<evidence type="ECO:0000313" key="5">
    <source>
        <dbReference type="EMBL" id="NYG00166.1"/>
    </source>
</evidence>
<dbReference type="Pfam" id="PF00196">
    <property type="entry name" value="GerE"/>
    <property type="match status" value="1"/>
</dbReference>
<keyword evidence="1" id="KW-0547">Nucleotide-binding</keyword>
<gene>
    <name evidence="5" type="ORF">HDA37_000451</name>
</gene>
<dbReference type="GO" id="GO:0005524">
    <property type="term" value="F:ATP binding"/>
    <property type="evidence" value="ECO:0007669"/>
    <property type="project" value="UniProtKB-KW"/>
</dbReference>
<name>A0A852W2I2_PSEA5</name>
<dbReference type="Pfam" id="PF13191">
    <property type="entry name" value="AAA_16"/>
    <property type="match status" value="1"/>
</dbReference>
<dbReference type="EMBL" id="JACCCZ010000001">
    <property type="protein sequence ID" value="NYG00166.1"/>
    <property type="molecule type" value="Genomic_DNA"/>
</dbReference>
<dbReference type="GO" id="GO:0006355">
    <property type="term" value="P:regulation of DNA-templated transcription"/>
    <property type="evidence" value="ECO:0007669"/>
    <property type="project" value="InterPro"/>
</dbReference>
<dbReference type="PROSITE" id="PS50043">
    <property type="entry name" value="HTH_LUXR_2"/>
    <property type="match status" value="1"/>
</dbReference>
<dbReference type="SMART" id="SM00421">
    <property type="entry name" value="HTH_LUXR"/>
    <property type="match status" value="1"/>
</dbReference>
<evidence type="ECO:0000313" key="6">
    <source>
        <dbReference type="Proteomes" id="UP000549695"/>
    </source>
</evidence>
<organism evidence="5 6">
    <name type="scientific">Pseudonocardia alni</name>
    <name type="common">Amycolata alni</name>
    <dbReference type="NCBI Taxonomy" id="33907"/>
    <lineage>
        <taxon>Bacteria</taxon>
        <taxon>Bacillati</taxon>
        <taxon>Actinomycetota</taxon>
        <taxon>Actinomycetes</taxon>
        <taxon>Pseudonocardiales</taxon>
        <taxon>Pseudonocardiaceae</taxon>
        <taxon>Pseudonocardia</taxon>
    </lineage>
</organism>
<dbReference type="InterPro" id="IPR041664">
    <property type="entry name" value="AAA_16"/>
</dbReference>
<feature type="domain" description="HTH luxR-type" evidence="4">
    <location>
        <begin position="875"/>
        <end position="936"/>
    </location>
</feature>
<proteinExistence type="predicted"/>
<keyword evidence="2" id="KW-0067">ATP-binding</keyword>
<evidence type="ECO:0000256" key="1">
    <source>
        <dbReference type="ARBA" id="ARBA00022741"/>
    </source>
</evidence>
<feature type="region of interest" description="Disordered" evidence="3">
    <location>
        <begin position="846"/>
        <end position="870"/>
    </location>
</feature>
<accession>A0A852W2I2</accession>
<dbReference type="InterPro" id="IPR000792">
    <property type="entry name" value="Tscrpt_reg_LuxR_C"/>
</dbReference>
<dbReference type="Proteomes" id="UP000549695">
    <property type="component" value="Unassembled WGS sequence"/>
</dbReference>
<evidence type="ECO:0000259" key="4">
    <source>
        <dbReference type="PROSITE" id="PS50043"/>
    </source>
</evidence>
<dbReference type="InterPro" id="IPR016032">
    <property type="entry name" value="Sig_transdc_resp-reg_C-effctor"/>
</dbReference>
<dbReference type="SUPFAM" id="SSF52540">
    <property type="entry name" value="P-loop containing nucleoside triphosphate hydrolases"/>
    <property type="match status" value="1"/>
</dbReference>
<dbReference type="GO" id="GO:0005737">
    <property type="term" value="C:cytoplasm"/>
    <property type="evidence" value="ECO:0007669"/>
    <property type="project" value="TreeGrafter"/>
</dbReference>
<comment type="caution">
    <text evidence="5">The sequence shown here is derived from an EMBL/GenBank/DDBJ whole genome shotgun (WGS) entry which is preliminary data.</text>
</comment>
<dbReference type="CDD" id="cd06170">
    <property type="entry name" value="LuxR_C_like"/>
    <property type="match status" value="1"/>
</dbReference>
<sequence>MLHGRDRELGTLRDAVTRAADGSGAAVVVGGGVGSGRTALLDAVGVAAGRAGLTVLRAASALVERDFEFGVARQLFDPLLAAAGADARTRWLAASGGRLPAALAAEPLDPAETHEEQDRVRELQALLATVGAERPVLVLVDDLQWADTASLRWLNRLVARIPDLPVSFVGTTLHGDPGAGRPPVRGLAGSAVPLRSRPLGPAAVRGMVAGRFGRAGDPEFLQVCEEVSGGVPSVLRAVLDEVVAAGGGPVAACIPAVRSARPAGLRERFARCLRAQDDAARRYLGALAVLGPAADPAVVARLAELDPHGLRAVQGQLTEQGLLTDDHTGFTHPLVRDVAADPAERERLHLRAARLLHETGHHAQEVAAHLLAVAAPLDGWAVEVLRAAAHQTTTALRPDTADDHDDDPVAVRYLRRALLDSDVRGHERGALLVELAAAERFTEPGTAVRHVSQALPLLASPQDRAVALTLIDPSTVREVPARVQEAVRAADAGTDPVVDDECTVAVRIRARARRLDEQHPEGLARSCALLREVVAAPDEHLSTAAGRELVGVLLHAAALTGGVPAADVAHLGERLLRITPAREVRPPHGIPPGDGPRGLLVLALVAADRPRPLEDWLVPDPTSPAAATADELALVLLARGRPAAAAALPGGVLRERGVPASAAFHTALIAAAIEARAPALGPEPAGRPPGGGLVAHATHQLVRAAGALRADRQDLALECLLDCGRHLEHLGWSNPALFPWRSWAARLLRRRGATGAALEWADEELALARAWGAPAALGRALRVRGSLVGGAAGATQLREAVEVLRDSADTAALGRAEIALGRHLAGTGAPEGEALLRRGLRRIEEAGAGDPDTATPVPTVEPAAGTGDDGEESAAWLVVDALTDAERQVVDRVVGGATNKMIAEELGVSRRAVEKRLTSAYRKLGVSGRSALRGAD</sequence>
<dbReference type="AlphaFoldDB" id="A0A852W2I2"/>
<evidence type="ECO:0000256" key="2">
    <source>
        <dbReference type="ARBA" id="ARBA00022840"/>
    </source>
</evidence>
<keyword evidence="5" id="KW-0238">DNA-binding</keyword>
<keyword evidence="6" id="KW-1185">Reference proteome</keyword>
<dbReference type="GO" id="GO:0003677">
    <property type="term" value="F:DNA binding"/>
    <property type="evidence" value="ECO:0007669"/>
    <property type="project" value="UniProtKB-KW"/>
</dbReference>
<dbReference type="Gene3D" id="1.10.10.10">
    <property type="entry name" value="Winged helix-like DNA-binding domain superfamily/Winged helix DNA-binding domain"/>
    <property type="match status" value="1"/>
</dbReference>